<keyword evidence="9" id="KW-1134">Transmembrane beta strand</keyword>
<evidence type="ECO:0000256" key="2">
    <source>
        <dbReference type="ARBA" id="ARBA00022496"/>
    </source>
</evidence>
<reference evidence="11 12" key="1">
    <citation type="submission" date="2024-07" db="EMBL/GenBank/DDBJ databases">
        <title>Uliginosibacterium paludis KCTC:42655.</title>
        <authorList>
            <person name="Kim M.K."/>
        </authorList>
    </citation>
    <scope>NUCLEOTIDE SEQUENCE [LARGE SCALE GENOMIC DNA]</scope>
    <source>
        <strain evidence="11 12">KCTC 42655</strain>
    </source>
</reference>
<dbReference type="PANTHER" id="PTHR32552:SF68">
    <property type="entry name" value="FERRICHROME OUTER MEMBRANE TRANSPORTER_PHAGE RECEPTOR"/>
    <property type="match status" value="1"/>
</dbReference>
<sequence>MDAQKAPFAGRPSPLVLALSIAVAGSFLVMPAGAMAQSAGTVAASISYSIEQGPLEQTLLAIGRQSGRTIVFDPAVVRAVTAAAVKGSLSAEDAVRSALRGTALALSIKADGTLSVLQAPAAAEQAAPVASLKAITVVAERDQAETSFKVDRTSTSTRSDTDLMDVPASVTVVTAKVLEAQQARSVEDAISQVAGVIYTKSPQGTPSYSIRGYGQTAVTSNGLANSAAANTNIAGVERIEVLKGPQAILAGAGSSGGASNPGALGGAVNVVSKKPQAETLRELTVQYGSYGDKVLSGVVLSTVQGGGLNKIDFVTDSPGAH</sequence>
<evidence type="ECO:0000256" key="1">
    <source>
        <dbReference type="ARBA" id="ARBA00022448"/>
    </source>
</evidence>
<keyword evidence="6 9" id="KW-0472">Membrane</keyword>
<comment type="subcellular location">
    <subcellularLocation>
        <location evidence="9">Cell outer membrane</location>
        <topology evidence="9">Multi-pass membrane protein</topology>
    </subcellularLocation>
</comment>
<accession>A0ABV2CPJ1</accession>
<dbReference type="PROSITE" id="PS52016">
    <property type="entry name" value="TONB_DEPENDENT_REC_3"/>
    <property type="match status" value="1"/>
</dbReference>
<evidence type="ECO:0000256" key="5">
    <source>
        <dbReference type="ARBA" id="ARBA00023065"/>
    </source>
</evidence>
<evidence type="ECO:0000256" key="7">
    <source>
        <dbReference type="ARBA" id="ARBA00023170"/>
    </source>
</evidence>
<gene>
    <name evidence="11" type="ORF">ABVT11_08240</name>
</gene>
<dbReference type="PANTHER" id="PTHR32552">
    <property type="entry name" value="FERRICHROME IRON RECEPTOR-RELATED"/>
    <property type="match status" value="1"/>
</dbReference>
<dbReference type="RefSeq" id="WP_345923062.1">
    <property type="nucleotide sequence ID" value="NZ_JBDIVF010000001.1"/>
</dbReference>
<evidence type="ECO:0000256" key="6">
    <source>
        <dbReference type="ARBA" id="ARBA00023136"/>
    </source>
</evidence>
<dbReference type="Proteomes" id="UP001548590">
    <property type="component" value="Unassembled WGS sequence"/>
</dbReference>
<dbReference type="SMART" id="SM00965">
    <property type="entry name" value="STN"/>
    <property type="match status" value="1"/>
</dbReference>
<dbReference type="InterPro" id="IPR037066">
    <property type="entry name" value="Plug_dom_sf"/>
</dbReference>
<dbReference type="Gene3D" id="3.55.50.30">
    <property type="match status" value="1"/>
</dbReference>
<feature type="domain" description="Secretin/TonB short N-terminal" evidence="10">
    <location>
        <begin position="68"/>
        <end position="119"/>
    </location>
</feature>
<keyword evidence="8 9" id="KW-0998">Cell outer membrane</keyword>
<comment type="caution">
    <text evidence="11">The sequence shown here is derived from an EMBL/GenBank/DDBJ whole genome shotgun (WGS) entry which is preliminary data.</text>
</comment>
<proteinExistence type="inferred from homology"/>
<name>A0ABV2CPJ1_9RHOO</name>
<dbReference type="EMBL" id="JBEWLZ010000004">
    <property type="protein sequence ID" value="MET1489814.1"/>
    <property type="molecule type" value="Genomic_DNA"/>
</dbReference>
<keyword evidence="2" id="KW-0410">Iron transport</keyword>
<keyword evidence="7 11" id="KW-0675">Receptor</keyword>
<evidence type="ECO:0000256" key="4">
    <source>
        <dbReference type="ARBA" id="ARBA00023004"/>
    </source>
</evidence>
<organism evidence="11 12">
    <name type="scientific">Uliginosibacterium paludis</name>
    <dbReference type="NCBI Taxonomy" id="1615952"/>
    <lineage>
        <taxon>Bacteria</taxon>
        <taxon>Pseudomonadati</taxon>
        <taxon>Pseudomonadota</taxon>
        <taxon>Betaproteobacteria</taxon>
        <taxon>Rhodocyclales</taxon>
        <taxon>Zoogloeaceae</taxon>
        <taxon>Uliginosibacterium</taxon>
    </lineage>
</organism>
<dbReference type="InterPro" id="IPR011662">
    <property type="entry name" value="Secretin/TonB_short_N"/>
</dbReference>
<keyword evidence="9" id="KW-0812">Transmembrane</keyword>
<dbReference type="Gene3D" id="2.170.130.10">
    <property type="entry name" value="TonB-dependent receptor, plug domain"/>
    <property type="match status" value="1"/>
</dbReference>
<evidence type="ECO:0000256" key="9">
    <source>
        <dbReference type="PROSITE-ProRule" id="PRU01360"/>
    </source>
</evidence>
<evidence type="ECO:0000259" key="10">
    <source>
        <dbReference type="SMART" id="SM00965"/>
    </source>
</evidence>
<dbReference type="InterPro" id="IPR012910">
    <property type="entry name" value="Plug_dom"/>
</dbReference>
<evidence type="ECO:0000313" key="12">
    <source>
        <dbReference type="Proteomes" id="UP001548590"/>
    </source>
</evidence>
<keyword evidence="12" id="KW-1185">Reference proteome</keyword>
<dbReference type="SUPFAM" id="SSF56935">
    <property type="entry name" value="Porins"/>
    <property type="match status" value="1"/>
</dbReference>
<dbReference type="Pfam" id="PF07715">
    <property type="entry name" value="Plug"/>
    <property type="match status" value="1"/>
</dbReference>
<keyword evidence="1 9" id="KW-0813">Transport</keyword>
<evidence type="ECO:0000256" key="3">
    <source>
        <dbReference type="ARBA" id="ARBA00022729"/>
    </source>
</evidence>
<evidence type="ECO:0000313" key="11">
    <source>
        <dbReference type="EMBL" id="MET1489814.1"/>
    </source>
</evidence>
<protein>
    <submittedName>
        <fullName evidence="11">TonB-dependent receptor plug domain-containing protein</fullName>
    </submittedName>
</protein>
<keyword evidence="4" id="KW-0408">Iron</keyword>
<dbReference type="InterPro" id="IPR039426">
    <property type="entry name" value="TonB-dep_rcpt-like"/>
</dbReference>
<comment type="similarity">
    <text evidence="9">Belongs to the TonB-dependent receptor family.</text>
</comment>
<keyword evidence="3" id="KW-0732">Signal</keyword>
<evidence type="ECO:0000256" key="8">
    <source>
        <dbReference type="ARBA" id="ARBA00023237"/>
    </source>
</evidence>
<keyword evidence="5" id="KW-0406">Ion transport</keyword>